<dbReference type="EMBL" id="JBBPBM010000035">
    <property type="protein sequence ID" value="KAK8530812.1"/>
    <property type="molecule type" value="Genomic_DNA"/>
</dbReference>
<gene>
    <name evidence="2" type="ORF">V6N12_013313</name>
</gene>
<sequence>MIPFIKQDPSTATPPIELSSSPLLLKQVPHIDPRESLGHLDPDPGSTCSQHLGLVLDPRQCATQWASGIGSPSPVYWDWHISRPNGPAEED</sequence>
<protein>
    <submittedName>
        <fullName evidence="2">Uncharacterized protein</fullName>
    </submittedName>
</protein>
<evidence type="ECO:0000313" key="2">
    <source>
        <dbReference type="EMBL" id="KAK8530812.1"/>
    </source>
</evidence>
<feature type="region of interest" description="Disordered" evidence="1">
    <location>
        <begin position="1"/>
        <end position="21"/>
    </location>
</feature>
<proteinExistence type="predicted"/>
<keyword evidence="3" id="KW-1185">Reference proteome</keyword>
<name>A0ABR2D8X9_9ROSI</name>
<dbReference type="Proteomes" id="UP001472677">
    <property type="component" value="Unassembled WGS sequence"/>
</dbReference>
<reference evidence="2 3" key="1">
    <citation type="journal article" date="2024" name="G3 (Bethesda)">
        <title>Genome assembly of Hibiscus sabdariffa L. provides insights into metabolisms of medicinal natural products.</title>
        <authorList>
            <person name="Kim T."/>
        </authorList>
    </citation>
    <scope>NUCLEOTIDE SEQUENCE [LARGE SCALE GENOMIC DNA]</scope>
    <source>
        <strain evidence="2">TK-2024</strain>
        <tissue evidence="2">Old leaves</tissue>
    </source>
</reference>
<comment type="caution">
    <text evidence="2">The sequence shown here is derived from an EMBL/GenBank/DDBJ whole genome shotgun (WGS) entry which is preliminary data.</text>
</comment>
<evidence type="ECO:0000313" key="3">
    <source>
        <dbReference type="Proteomes" id="UP001472677"/>
    </source>
</evidence>
<evidence type="ECO:0000256" key="1">
    <source>
        <dbReference type="SAM" id="MobiDB-lite"/>
    </source>
</evidence>
<accession>A0ABR2D8X9</accession>
<organism evidence="2 3">
    <name type="scientific">Hibiscus sabdariffa</name>
    <name type="common">roselle</name>
    <dbReference type="NCBI Taxonomy" id="183260"/>
    <lineage>
        <taxon>Eukaryota</taxon>
        <taxon>Viridiplantae</taxon>
        <taxon>Streptophyta</taxon>
        <taxon>Embryophyta</taxon>
        <taxon>Tracheophyta</taxon>
        <taxon>Spermatophyta</taxon>
        <taxon>Magnoliopsida</taxon>
        <taxon>eudicotyledons</taxon>
        <taxon>Gunneridae</taxon>
        <taxon>Pentapetalae</taxon>
        <taxon>rosids</taxon>
        <taxon>malvids</taxon>
        <taxon>Malvales</taxon>
        <taxon>Malvaceae</taxon>
        <taxon>Malvoideae</taxon>
        <taxon>Hibiscus</taxon>
    </lineage>
</organism>